<keyword evidence="1" id="KW-0732">Signal</keyword>
<evidence type="ECO:0000256" key="1">
    <source>
        <dbReference type="SAM" id="SignalP"/>
    </source>
</evidence>
<evidence type="ECO:0000313" key="2">
    <source>
        <dbReference type="EMBL" id="AKN36726.1"/>
    </source>
</evidence>
<proteinExistence type="predicted"/>
<name>A0A0H3ZT25_VIBSP</name>
<feature type="signal peptide" evidence="1">
    <location>
        <begin position="1"/>
        <end position="18"/>
    </location>
</feature>
<dbReference type="AlphaFoldDB" id="A0A0H3ZT25"/>
<evidence type="ECO:0008006" key="3">
    <source>
        <dbReference type="Google" id="ProtNLM"/>
    </source>
</evidence>
<sequence>MKKLVIVLLATFPLFALCDDSKKYEELLTGFKESQAYKSVAIGVWDCVSLSDKDVVSVLSLQPDHMVYYNALDKYYFSLQDSNDKKRVTLLERGLKAVNKIKHSTMADELEFDYSTHIVSFKPFASAYGNFSNYQCTKRK</sequence>
<reference evidence="2" key="1">
    <citation type="journal article" date="2015" name="MBio">
        <title>Eco-Evolutionary Dynamics of Episomes among Ecologically Cohesive Bacterial Populations.</title>
        <authorList>
            <person name="Xue H."/>
            <person name="Cordero O.X."/>
            <person name="Camas F.M."/>
            <person name="Trimble W."/>
            <person name="Meyer F."/>
            <person name="Guglielmini J."/>
            <person name="Rocha E.P."/>
            <person name="Polz M.F."/>
        </authorList>
    </citation>
    <scope>NUCLEOTIDE SEQUENCE</scope>
    <source>
        <strain evidence="2">FF_172</strain>
    </source>
</reference>
<dbReference type="EMBL" id="KP795509">
    <property type="protein sequence ID" value="AKN36726.1"/>
    <property type="molecule type" value="Genomic_DNA"/>
</dbReference>
<accession>A0A0H3ZT25</accession>
<organism evidence="2">
    <name type="scientific">Vibrio splendidus</name>
    <dbReference type="NCBI Taxonomy" id="29497"/>
    <lineage>
        <taxon>Bacteria</taxon>
        <taxon>Pseudomonadati</taxon>
        <taxon>Pseudomonadota</taxon>
        <taxon>Gammaproteobacteria</taxon>
        <taxon>Vibrionales</taxon>
        <taxon>Vibrionaceae</taxon>
        <taxon>Vibrio</taxon>
    </lineage>
</organism>
<protein>
    <recommendedName>
        <fullName evidence="3">Lipoprotein</fullName>
    </recommendedName>
</protein>
<feature type="chain" id="PRO_5005204529" description="Lipoprotein" evidence="1">
    <location>
        <begin position="19"/>
        <end position="140"/>
    </location>
</feature>